<proteinExistence type="predicted"/>
<dbReference type="AlphaFoldDB" id="A0AAD8PA69"/>
<dbReference type="EMBL" id="JAUHHV010000001">
    <property type="protein sequence ID" value="KAK1439203.1"/>
    <property type="molecule type" value="Genomic_DNA"/>
</dbReference>
<reference evidence="1" key="1">
    <citation type="journal article" date="2023" name="bioRxiv">
        <title>Improved chromosome-level genome assembly for marigold (Tagetes erecta).</title>
        <authorList>
            <person name="Jiang F."/>
            <person name="Yuan L."/>
            <person name="Wang S."/>
            <person name="Wang H."/>
            <person name="Xu D."/>
            <person name="Wang A."/>
            <person name="Fan W."/>
        </authorList>
    </citation>
    <scope>NUCLEOTIDE SEQUENCE</scope>
    <source>
        <strain evidence="1">WSJ</strain>
        <tissue evidence="1">Leaf</tissue>
    </source>
</reference>
<keyword evidence="2" id="KW-1185">Reference proteome</keyword>
<evidence type="ECO:0000313" key="2">
    <source>
        <dbReference type="Proteomes" id="UP001229421"/>
    </source>
</evidence>
<comment type="caution">
    <text evidence="1">The sequence shown here is derived from an EMBL/GenBank/DDBJ whole genome shotgun (WGS) entry which is preliminary data.</text>
</comment>
<name>A0AAD8PA69_TARER</name>
<sequence>MEDVKCCEQICCLSRHALNYYNKEFTHTFAAMYSAPWPVSLTSRLFSLLVSDMCYHWVARANTENQNIRNAKVCNPVFGEQDV</sequence>
<gene>
    <name evidence="1" type="ORF">QVD17_05019</name>
</gene>
<dbReference type="Proteomes" id="UP001229421">
    <property type="component" value="Unassembled WGS sequence"/>
</dbReference>
<evidence type="ECO:0000313" key="1">
    <source>
        <dbReference type="EMBL" id="KAK1439203.1"/>
    </source>
</evidence>
<protein>
    <submittedName>
        <fullName evidence="1">Uncharacterized protein</fullName>
    </submittedName>
</protein>
<accession>A0AAD8PA69</accession>
<organism evidence="1 2">
    <name type="scientific">Tagetes erecta</name>
    <name type="common">African marigold</name>
    <dbReference type="NCBI Taxonomy" id="13708"/>
    <lineage>
        <taxon>Eukaryota</taxon>
        <taxon>Viridiplantae</taxon>
        <taxon>Streptophyta</taxon>
        <taxon>Embryophyta</taxon>
        <taxon>Tracheophyta</taxon>
        <taxon>Spermatophyta</taxon>
        <taxon>Magnoliopsida</taxon>
        <taxon>eudicotyledons</taxon>
        <taxon>Gunneridae</taxon>
        <taxon>Pentapetalae</taxon>
        <taxon>asterids</taxon>
        <taxon>campanulids</taxon>
        <taxon>Asterales</taxon>
        <taxon>Asteraceae</taxon>
        <taxon>Asteroideae</taxon>
        <taxon>Heliantheae alliance</taxon>
        <taxon>Tageteae</taxon>
        <taxon>Tagetes</taxon>
    </lineage>
</organism>